<dbReference type="AlphaFoldDB" id="A0A9X2INZ3"/>
<name>A0A9X2INZ3_9BACI</name>
<dbReference type="Pfam" id="PF09969">
    <property type="entry name" value="DUF2203"/>
    <property type="match status" value="1"/>
</dbReference>
<feature type="coiled-coil region" evidence="1">
    <location>
        <begin position="8"/>
        <end position="45"/>
    </location>
</feature>
<proteinExistence type="predicted"/>
<dbReference type="PIRSF" id="PIRSF016498">
    <property type="entry name" value="UCP016498"/>
    <property type="match status" value="1"/>
</dbReference>
<protein>
    <submittedName>
        <fullName evidence="2">DUF2203 domain-containing protein</fullName>
    </submittedName>
</protein>
<gene>
    <name evidence="2" type="ORF">M3202_07375</name>
</gene>
<keyword evidence="3" id="KW-1185">Reference proteome</keyword>
<dbReference type="Proteomes" id="UP001139179">
    <property type="component" value="Unassembled WGS sequence"/>
</dbReference>
<dbReference type="InterPro" id="IPR018699">
    <property type="entry name" value="DUF2203"/>
</dbReference>
<reference evidence="2" key="1">
    <citation type="submission" date="2022-05" db="EMBL/GenBank/DDBJ databases">
        <title>Comparative Genomics of Spacecraft Associated Microbes.</title>
        <authorList>
            <person name="Tran M.T."/>
            <person name="Wright A."/>
            <person name="Seuylemezian A."/>
            <person name="Eisen J."/>
            <person name="Coil D."/>
        </authorList>
    </citation>
    <scope>NUCLEOTIDE SEQUENCE</scope>
    <source>
        <strain evidence="2">214.1.1</strain>
    </source>
</reference>
<evidence type="ECO:0000256" key="1">
    <source>
        <dbReference type="SAM" id="Coils"/>
    </source>
</evidence>
<evidence type="ECO:0000313" key="3">
    <source>
        <dbReference type="Proteomes" id="UP001139179"/>
    </source>
</evidence>
<dbReference type="RefSeq" id="WP_251222705.1">
    <property type="nucleotide sequence ID" value="NZ_JAMBOL010000004.1"/>
</dbReference>
<keyword evidence="1" id="KW-0175">Coiled coil</keyword>
<dbReference type="EMBL" id="JAMBOL010000004">
    <property type="protein sequence ID" value="MCM3713902.1"/>
    <property type="molecule type" value="Genomic_DNA"/>
</dbReference>
<accession>A0A9X2INZ3</accession>
<sequence length="133" mass="15525">MAKIYFTVEEANEWLPTLEQELHELQKLQKQAHEMSTTLQRLKSARYKKLQTETESTFLLESKLEFIDMQFRLHLQNIQASGAQLKDVDRGLVDFPAFIGEKEVLLCWKQGEKEISHYHGLDEGYAGRKPLES</sequence>
<comment type="caution">
    <text evidence="2">The sequence shown here is derived from an EMBL/GenBank/DDBJ whole genome shotgun (WGS) entry which is preliminary data.</text>
</comment>
<organism evidence="2 3">
    <name type="scientific">Halalkalibacter oceani</name>
    <dbReference type="NCBI Taxonomy" id="1653776"/>
    <lineage>
        <taxon>Bacteria</taxon>
        <taxon>Bacillati</taxon>
        <taxon>Bacillota</taxon>
        <taxon>Bacilli</taxon>
        <taxon>Bacillales</taxon>
        <taxon>Bacillaceae</taxon>
        <taxon>Halalkalibacter</taxon>
    </lineage>
</organism>
<evidence type="ECO:0000313" key="2">
    <source>
        <dbReference type="EMBL" id="MCM3713902.1"/>
    </source>
</evidence>